<dbReference type="CDD" id="cd03230">
    <property type="entry name" value="ABC_DR_subfamily_A"/>
    <property type="match status" value="1"/>
</dbReference>
<proteinExistence type="predicted"/>
<organism evidence="5 6">
    <name type="scientific">Alkalibaculum sporogenes</name>
    <dbReference type="NCBI Taxonomy" id="2655001"/>
    <lineage>
        <taxon>Bacteria</taxon>
        <taxon>Bacillati</taxon>
        <taxon>Bacillota</taxon>
        <taxon>Clostridia</taxon>
        <taxon>Eubacteriales</taxon>
        <taxon>Eubacteriaceae</taxon>
        <taxon>Alkalibaculum</taxon>
    </lineage>
</organism>
<dbReference type="EMBL" id="WHNX01000010">
    <property type="protein sequence ID" value="MPW25784.1"/>
    <property type="molecule type" value="Genomic_DNA"/>
</dbReference>
<dbReference type="GO" id="GO:0016887">
    <property type="term" value="F:ATP hydrolysis activity"/>
    <property type="evidence" value="ECO:0007669"/>
    <property type="project" value="InterPro"/>
</dbReference>
<evidence type="ECO:0000256" key="2">
    <source>
        <dbReference type="ARBA" id="ARBA00022741"/>
    </source>
</evidence>
<dbReference type="Gene3D" id="3.40.50.300">
    <property type="entry name" value="P-loop containing nucleotide triphosphate hydrolases"/>
    <property type="match status" value="1"/>
</dbReference>
<evidence type="ECO:0000259" key="4">
    <source>
        <dbReference type="PROSITE" id="PS50893"/>
    </source>
</evidence>
<dbReference type="PANTHER" id="PTHR42711:SF18">
    <property type="entry name" value="ABC TRANSPORTER, ATP-BINDING PROTEIN"/>
    <property type="match status" value="1"/>
</dbReference>
<protein>
    <submittedName>
        <fullName evidence="5">ATP-binding cassette domain-containing protein</fullName>
    </submittedName>
</protein>
<reference evidence="5 6" key="1">
    <citation type="submission" date="2019-10" db="EMBL/GenBank/DDBJ databases">
        <title>Alkalibaculum tamaniensis sp.nov., a new alkaliphilic acetogen, isolated on methoxylated aromatics from a mud volcano.</title>
        <authorList>
            <person name="Khomyakova M.A."/>
            <person name="Merkel A.Y."/>
            <person name="Bonch-Osmolovskaya E.A."/>
            <person name="Slobodkin A.I."/>
        </authorList>
    </citation>
    <scope>NUCLEOTIDE SEQUENCE [LARGE SCALE GENOMIC DNA]</scope>
    <source>
        <strain evidence="5 6">M08DMB</strain>
    </source>
</reference>
<sequence>MITVNNLSFSYNKKQPKVIKGIDFSVDKGEIFGFLGPSGAGKTTTQRAIIGLLRGYEGSIQIMGRERSEWNNEIFERIGVAFDSPNLYIKLTAIENLELMASYYQTKPRDILKLLKRVQLYEAKDKKVESYSRGMKMRLNFIRAILHNPTLIFLDEPTAGLDPVNAKIIKDMIVELKHQGKTIFLTTHNMEVADVLCDTIAFIVDGSIPLIDSPKNLKLTYGSHKVIVEFMERQQITSREFDFQEIKHSKEFLDILQNKEIKTIHSQEATLEDIFIQITGRELS</sequence>
<dbReference type="RefSeq" id="WP_152803584.1">
    <property type="nucleotide sequence ID" value="NZ_WHNX01000010.1"/>
</dbReference>
<evidence type="ECO:0000313" key="6">
    <source>
        <dbReference type="Proteomes" id="UP000440004"/>
    </source>
</evidence>
<evidence type="ECO:0000313" key="5">
    <source>
        <dbReference type="EMBL" id="MPW25784.1"/>
    </source>
</evidence>
<keyword evidence="1" id="KW-0813">Transport</keyword>
<dbReference type="PANTHER" id="PTHR42711">
    <property type="entry name" value="ABC TRANSPORTER ATP-BINDING PROTEIN"/>
    <property type="match status" value="1"/>
</dbReference>
<keyword evidence="3 5" id="KW-0067">ATP-binding</keyword>
<accession>A0A6A7K8N5</accession>
<dbReference type="InterPro" id="IPR003593">
    <property type="entry name" value="AAA+_ATPase"/>
</dbReference>
<comment type="caution">
    <text evidence="5">The sequence shown here is derived from an EMBL/GenBank/DDBJ whole genome shotgun (WGS) entry which is preliminary data.</text>
</comment>
<evidence type="ECO:0000256" key="1">
    <source>
        <dbReference type="ARBA" id="ARBA00022448"/>
    </source>
</evidence>
<gene>
    <name evidence="5" type="ORF">GC105_08275</name>
</gene>
<keyword evidence="6" id="KW-1185">Reference proteome</keyword>
<evidence type="ECO:0000256" key="3">
    <source>
        <dbReference type="ARBA" id="ARBA00022840"/>
    </source>
</evidence>
<dbReference type="SUPFAM" id="SSF52540">
    <property type="entry name" value="P-loop containing nucleoside triphosphate hydrolases"/>
    <property type="match status" value="1"/>
</dbReference>
<dbReference type="InterPro" id="IPR050763">
    <property type="entry name" value="ABC_transporter_ATP-binding"/>
</dbReference>
<dbReference type="InterPro" id="IPR003439">
    <property type="entry name" value="ABC_transporter-like_ATP-bd"/>
</dbReference>
<dbReference type="GO" id="GO:0005524">
    <property type="term" value="F:ATP binding"/>
    <property type="evidence" value="ECO:0007669"/>
    <property type="project" value="UniProtKB-KW"/>
</dbReference>
<dbReference type="Pfam" id="PF00005">
    <property type="entry name" value="ABC_tran"/>
    <property type="match status" value="1"/>
</dbReference>
<dbReference type="InterPro" id="IPR027417">
    <property type="entry name" value="P-loop_NTPase"/>
</dbReference>
<dbReference type="Proteomes" id="UP000440004">
    <property type="component" value="Unassembled WGS sequence"/>
</dbReference>
<feature type="domain" description="ABC transporter" evidence="4">
    <location>
        <begin position="2"/>
        <end position="230"/>
    </location>
</feature>
<keyword evidence="2" id="KW-0547">Nucleotide-binding</keyword>
<dbReference type="AlphaFoldDB" id="A0A6A7K8N5"/>
<name>A0A6A7K8N5_9FIRM</name>
<dbReference type="PROSITE" id="PS50893">
    <property type="entry name" value="ABC_TRANSPORTER_2"/>
    <property type="match status" value="1"/>
</dbReference>
<dbReference type="SMART" id="SM00382">
    <property type="entry name" value="AAA"/>
    <property type="match status" value="1"/>
</dbReference>